<comment type="caution">
    <text evidence="1">The sequence shown here is derived from an EMBL/GenBank/DDBJ whole genome shotgun (WGS) entry which is preliminary data.</text>
</comment>
<gene>
    <name evidence="1" type="ORF">SDC9_107494</name>
</gene>
<protein>
    <submittedName>
        <fullName evidence="1">Uncharacterized protein</fullName>
    </submittedName>
</protein>
<accession>A0A645B5E2</accession>
<sequence>MIEWVRNVRAEPYATLYESNITLNKPAAELLKEAQYIQMGITSDCGFIVIQPVSSEEKVVSTKDIGIFHLIVARSYSRVTNRAFMEMLRDRCHIALSYNAGTRYPVTLDKETNILYIDLNHPVKGGSLY</sequence>
<proteinExistence type="predicted"/>
<dbReference type="EMBL" id="VSSQ01017906">
    <property type="protein sequence ID" value="MPM60642.1"/>
    <property type="molecule type" value="Genomic_DNA"/>
</dbReference>
<evidence type="ECO:0000313" key="1">
    <source>
        <dbReference type="EMBL" id="MPM60642.1"/>
    </source>
</evidence>
<name>A0A645B5E2_9ZZZZ</name>
<organism evidence="1">
    <name type="scientific">bioreactor metagenome</name>
    <dbReference type="NCBI Taxonomy" id="1076179"/>
    <lineage>
        <taxon>unclassified sequences</taxon>
        <taxon>metagenomes</taxon>
        <taxon>ecological metagenomes</taxon>
    </lineage>
</organism>
<reference evidence="1" key="1">
    <citation type="submission" date="2019-08" db="EMBL/GenBank/DDBJ databases">
        <authorList>
            <person name="Kucharzyk K."/>
            <person name="Murdoch R.W."/>
            <person name="Higgins S."/>
            <person name="Loffler F."/>
        </authorList>
    </citation>
    <scope>NUCLEOTIDE SEQUENCE</scope>
</reference>
<dbReference type="AlphaFoldDB" id="A0A645B5E2"/>